<dbReference type="Proteomes" id="UP000219369">
    <property type="component" value="Unassembled WGS sequence"/>
</dbReference>
<dbReference type="InterPro" id="IPR057596">
    <property type="entry name" value="RDRP_core"/>
</dbReference>
<dbReference type="GO" id="GO:0003968">
    <property type="term" value="F:RNA-directed RNA polymerase activity"/>
    <property type="evidence" value="ECO:0007669"/>
    <property type="project" value="UniProtKB-KW"/>
</dbReference>
<dbReference type="VEuPathDB" id="FungiDB:FOXG_16453"/>
<reference evidence="4" key="1">
    <citation type="submission" date="2016-09" db="EMBL/GenBank/DDBJ databases">
        <authorList>
            <person name="Guldener U."/>
        </authorList>
    </citation>
    <scope>NUCLEOTIDE SEQUENCE [LARGE SCALE GENOMIC DNA]</scope>
    <source>
        <strain evidence="4">V64-1</strain>
    </source>
</reference>
<gene>
    <name evidence="3" type="ORF">FRV6_06960</name>
</gene>
<sequence length="208" mass="23365">MSGISECPISHRPPPWKKANLNKILGLQIDLKECKRSMILRVQPNTPNRATAGHPTDRLMLFSLEAFKPLIFGAAAKEQQAAPDLQPRTRQEVSDYSIKCLRAGMILNGVHYNFYRHSNTQLKPRSCFLMAATKEEISKQIERMGDVTKMKTVSKKAKRICLLFSSSKTAMIINPGRCEDIPDIETDDYVFTNGFGLIAPSLAQELAR</sequence>
<dbReference type="Pfam" id="PF05183">
    <property type="entry name" value="RdRP"/>
    <property type="match status" value="1"/>
</dbReference>
<keyword evidence="1" id="KW-0696">RNA-directed RNA polymerase</keyword>
<dbReference type="GO" id="GO:0030422">
    <property type="term" value="P:siRNA processing"/>
    <property type="evidence" value="ECO:0007669"/>
    <property type="project" value="TreeGrafter"/>
</dbReference>
<dbReference type="InterPro" id="IPR007855">
    <property type="entry name" value="RDRP"/>
</dbReference>
<proteinExistence type="inferred from homology"/>
<evidence type="ECO:0000313" key="3">
    <source>
        <dbReference type="EMBL" id="SCO82747.1"/>
    </source>
</evidence>
<dbReference type="PANTHER" id="PTHR23079">
    <property type="entry name" value="RNA-DEPENDENT RNA POLYMERASE"/>
    <property type="match status" value="1"/>
</dbReference>
<dbReference type="OrthoDB" id="6513042at2759"/>
<dbReference type="VEuPathDB" id="FungiDB:FOMG_18917"/>
<dbReference type="GO" id="GO:0003723">
    <property type="term" value="F:RNA binding"/>
    <property type="evidence" value="ECO:0007669"/>
    <property type="project" value="UniProtKB-KW"/>
</dbReference>
<keyword evidence="1" id="KW-0808">Transferase</keyword>
<keyword evidence="1" id="KW-0694">RNA-binding</keyword>
<dbReference type="EMBL" id="FMJY01000004">
    <property type="protein sequence ID" value="SCO82747.1"/>
    <property type="molecule type" value="Genomic_DNA"/>
</dbReference>
<keyword evidence="1" id="KW-0548">Nucleotidyltransferase</keyword>
<name>A0A2H3T295_FUSOX</name>
<accession>A0A2H3T295</accession>
<dbReference type="PANTHER" id="PTHR23079:SF55">
    <property type="entry name" value="RNA-DIRECTED RNA POLYMERASE"/>
    <property type="match status" value="1"/>
</dbReference>
<evidence type="ECO:0000259" key="2">
    <source>
        <dbReference type="Pfam" id="PF05183"/>
    </source>
</evidence>
<dbReference type="GO" id="GO:0031380">
    <property type="term" value="C:nuclear RNA-directed RNA polymerase complex"/>
    <property type="evidence" value="ECO:0007669"/>
    <property type="project" value="TreeGrafter"/>
</dbReference>
<feature type="domain" description="RDRP core" evidence="2">
    <location>
        <begin position="85"/>
        <end position="207"/>
    </location>
</feature>
<dbReference type="EC" id="2.7.7.48" evidence="1"/>
<comment type="similarity">
    <text evidence="1">Belongs to the RdRP family.</text>
</comment>
<comment type="catalytic activity">
    <reaction evidence="1">
        <text>RNA(n) + a ribonucleoside 5'-triphosphate = RNA(n+1) + diphosphate</text>
        <dbReference type="Rhea" id="RHEA:21248"/>
        <dbReference type="Rhea" id="RHEA-COMP:14527"/>
        <dbReference type="Rhea" id="RHEA-COMP:17342"/>
        <dbReference type="ChEBI" id="CHEBI:33019"/>
        <dbReference type="ChEBI" id="CHEBI:61557"/>
        <dbReference type="ChEBI" id="CHEBI:140395"/>
        <dbReference type="EC" id="2.7.7.48"/>
    </reaction>
</comment>
<protein>
    <recommendedName>
        <fullName evidence="1">RNA-dependent RNA polymerase</fullName>
        <ecNumber evidence="1">2.7.7.48</ecNumber>
    </recommendedName>
</protein>
<dbReference type="AlphaFoldDB" id="A0A2H3T295"/>
<evidence type="ECO:0000313" key="4">
    <source>
        <dbReference type="Proteomes" id="UP000219369"/>
    </source>
</evidence>
<evidence type="ECO:0000256" key="1">
    <source>
        <dbReference type="RuleBase" id="RU363098"/>
    </source>
</evidence>
<organism evidence="3 4">
    <name type="scientific">Fusarium oxysporum</name>
    <name type="common">Fusarium vascular wilt</name>
    <dbReference type="NCBI Taxonomy" id="5507"/>
    <lineage>
        <taxon>Eukaryota</taxon>
        <taxon>Fungi</taxon>
        <taxon>Dikarya</taxon>
        <taxon>Ascomycota</taxon>
        <taxon>Pezizomycotina</taxon>
        <taxon>Sordariomycetes</taxon>
        <taxon>Hypocreomycetidae</taxon>
        <taxon>Hypocreales</taxon>
        <taxon>Nectriaceae</taxon>
        <taxon>Fusarium</taxon>
        <taxon>Fusarium oxysporum species complex</taxon>
    </lineage>
</organism>